<organism evidence="2 3">
    <name type="scientific">Devosia geojensis</name>
    <dbReference type="NCBI Taxonomy" id="443610"/>
    <lineage>
        <taxon>Bacteria</taxon>
        <taxon>Pseudomonadati</taxon>
        <taxon>Pseudomonadota</taxon>
        <taxon>Alphaproteobacteria</taxon>
        <taxon>Hyphomicrobiales</taxon>
        <taxon>Devosiaceae</taxon>
        <taxon>Devosia</taxon>
    </lineage>
</organism>
<reference evidence="2 3" key="1">
    <citation type="submission" date="2015-03" db="EMBL/GenBank/DDBJ databases">
        <authorList>
            <person name="Hassan Y.I."/>
            <person name="Lepp D."/>
            <person name="Li X.-Z."/>
            <person name="Zhou T."/>
        </authorList>
    </citation>
    <scope>NUCLEOTIDE SEQUENCE [LARGE SCALE GENOMIC DNA]</scope>
    <source>
        <strain evidence="2 3">BD-c194</strain>
    </source>
</reference>
<sequence length="121" mass="13696">MFERLDCVCIHTDDLEKSLTFLADMGLTEAWRLDRALDDGRPWTLIGLDFSDRASSQLVLSTHPDRRDIDVEIRVADVRAAYETLRRRPGVQWLAEPFPIEEGHVAVMTAPDGNIFVLIGS</sequence>
<dbReference type="EMBL" id="JZEX01000157">
    <property type="protein sequence ID" value="KKB08508.1"/>
    <property type="molecule type" value="Genomic_DNA"/>
</dbReference>
<dbReference type="OrthoDB" id="2719609at2"/>
<dbReference type="AlphaFoldDB" id="A0A0F5FI70"/>
<dbReference type="RefSeq" id="WP_046110140.1">
    <property type="nucleotide sequence ID" value="NZ_JZEX01000157.1"/>
</dbReference>
<dbReference type="InterPro" id="IPR004360">
    <property type="entry name" value="Glyas_Fos-R_dOase_dom"/>
</dbReference>
<name>A0A0F5FI70_9HYPH</name>
<dbReference type="InterPro" id="IPR037523">
    <property type="entry name" value="VOC_core"/>
</dbReference>
<dbReference type="STRING" id="443610.VE25_18500"/>
<evidence type="ECO:0000313" key="3">
    <source>
        <dbReference type="Proteomes" id="UP000033632"/>
    </source>
</evidence>
<evidence type="ECO:0000313" key="2">
    <source>
        <dbReference type="EMBL" id="KKB08508.1"/>
    </source>
</evidence>
<dbReference type="InterPro" id="IPR029068">
    <property type="entry name" value="Glyas_Bleomycin-R_OHBP_Dase"/>
</dbReference>
<dbReference type="SUPFAM" id="SSF54593">
    <property type="entry name" value="Glyoxalase/Bleomycin resistance protein/Dihydroxybiphenyl dioxygenase"/>
    <property type="match status" value="1"/>
</dbReference>
<dbReference type="Gene3D" id="3.10.180.10">
    <property type="entry name" value="2,3-Dihydroxybiphenyl 1,2-Dioxygenase, domain 1"/>
    <property type="match status" value="1"/>
</dbReference>
<dbReference type="PATRIC" id="fig|443610.3.peg.2007"/>
<dbReference type="Pfam" id="PF00903">
    <property type="entry name" value="Glyoxalase"/>
    <property type="match status" value="1"/>
</dbReference>
<dbReference type="Proteomes" id="UP000033632">
    <property type="component" value="Unassembled WGS sequence"/>
</dbReference>
<protein>
    <submittedName>
        <fullName evidence="2">Glyoxalase</fullName>
    </submittedName>
</protein>
<gene>
    <name evidence="2" type="ORF">VE25_18500</name>
</gene>
<evidence type="ECO:0000259" key="1">
    <source>
        <dbReference type="PROSITE" id="PS51819"/>
    </source>
</evidence>
<keyword evidence="3" id="KW-1185">Reference proteome</keyword>
<dbReference type="PROSITE" id="PS51819">
    <property type="entry name" value="VOC"/>
    <property type="match status" value="1"/>
</dbReference>
<feature type="domain" description="VOC" evidence="1">
    <location>
        <begin position="4"/>
        <end position="121"/>
    </location>
</feature>
<accession>A0A0F5FI70</accession>
<comment type="caution">
    <text evidence="2">The sequence shown here is derived from an EMBL/GenBank/DDBJ whole genome shotgun (WGS) entry which is preliminary data.</text>
</comment>
<proteinExistence type="predicted"/>